<dbReference type="Proteomes" id="UP000789759">
    <property type="component" value="Unassembled WGS sequence"/>
</dbReference>
<dbReference type="AlphaFoldDB" id="A0A9N9NY45"/>
<protein>
    <submittedName>
        <fullName evidence="3">17400_t:CDS:1</fullName>
    </submittedName>
</protein>
<dbReference type="Pfam" id="PF05347">
    <property type="entry name" value="Complex1_LYR"/>
    <property type="match status" value="1"/>
</dbReference>
<dbReference type="InterPro" id="IPR008011">
    <property type="entry name" value="Complex1_LYR_dom"/>
</dbReference>
<dbReference type="EMBL" id="CAJVQA010021110">
    <property type="protein sequence ID" value="CAG8767282.1"/>
    <property type="molecule type" value="Genomic_DNA"/>
</dbReference>
<proteinExistence type="predicted"/>
<gene>
    <name evidence="3" type="ORF">CPELLU_LOCUS15656</name>
</gene>
<dbReference type="GO" id="GO:1990221">
    <property type="term" value="C:L-cysteine desulfurase complex"/>
    <property type="evidence" value="ECO:0007669"/>
    <property type="project" value="TreeGrafter"/>
</dbReference>
<reference evidence="3" key="1">
    <citation type="submission" date="2021-06" db="EMBL/GenBank/DDBJ databases">
        <authorList>
            <person name="Kallberg Y."/>
            <person name="Tangrot J."/>
            <person name="Rosling A."/>
        </authorList>
    </citation>
    <scope>NUCLEOTIDE SEQUENCE</scope>
    <source>
        <strain evidence="3">FL966</strain>
    </source>
</reference>
<evidence type="ECO:0000256" key="1">
    <source>
        <dbReference type="SAM" id="MobiDB-lite"/>
    </source>
</evidence>
<dbReference type="PANTHER" id="PTHR13166:SF7">
    <property type="entry name" value="LYR MOTIF-CONTAINING PROTEIN 4"/>
    <property type="match status" value="1"/>
</dbReference>
<feature type="domain" description="Complex 1 LYR protein" evidence="2">
    <location>
        <begin position="74"/>
        <end position="110"/>
    </location>
</feature>
<name>A0A9N9NY45_9GLOM</name>
<evidence type="ECO:0000313" key="4">
    <source>
        <dbReference type="Proteomes" id="UP000789759"/>
    </source>
</evidence>
<keyword evidence="4" id="KW-1185">Reference proteome</keyword>
<evidence type="ECO:0000313" key="3">
    <source>
        <dbReference type="EMBL" id="CAG8767282.1"/>
    </source>
</evidence>
<dbReference type="InterPro" id="IPR051522">
    <property type="entry name" value="ISC_assembly_LYR"/>
</dbReference>
<dbReference type="GO" id="GO:0005739">
    <property type="term" value="C:mitochondrion"/>
    <property type="evidence" value="ECO:0007669"/>
    <property type="project" value="TreeGrafter"/>
</dbReference>
<organism evidence="3 4">
    <name type="scientific">Cetraspora pellucida</name>
    <dbReference type="NCBI Taxonomy" id="1433469"/>
    <lineage>
        <taxon>Eukaryota</taxon>
        <taxon>Fungi</taxon>
        <taxon>Fungi incertae sedis</taxon>
        <taxon>Mucoromycota</taxon>
        <taxon>Glomeromycotina</taxon>
        <taxon>Glomeromycetes</taxon>
        <taxon>Diversisporales</taxon>
        <taxon>Gigasporaceae</taxon>
        <taxon>Cetraspora</taxon>
    </lineage>
</organism>
<evidence type="ECO:0000259" key="2">
    <source>
        <dbReference type="Pfam" id="PF05347"/>
    </source>
</evidence>
<comment type="caution">
    <text evidence="3">The sequence shown here is derived from an EMBL/GenBank/DDBJ whole genome shotgun (WGS) entry which is preliminary data.</text>
</comment>
<sequence length="136" mass="15668">MPKKNKVYVTVSPTKPEAEEPPRIYMSGNTGFKDQNLIISLENRYLAISPTKPEAEEPLRIYRPGNAGIEKKHKSAYAYRRTKDSFHEHKNETRPNKIAELVKKAEHELAVLQRQGYLNSLYAVDKLVVEQMKKNS</sequence>
<dbReference type="OrthoDB" id="275715at2759"/>
<accession>A0A9N9NY45</accession>
<feature type="region of interest" description="Disordered" evidence="1">
    <location>
        <begin position="1"/>
        <end position="27"/>
    </location>
</feature>
<dbReference type="PANTHER" id="PTHR13166">
    <property type="entry name" value="PROTEIN C6ORF149"/>
    <property type="match status" value="1"/>
</dbReference>
<dbReference type="GO" id="GO:0016226">
    <property type="term" value="P:iron-sulfur cluster assembly"/>
    <property type="evidence" value="ECO:0007669"/>
    <property type="project" value="TreeGrafter"/>
</dbReference>